<organism evidence="2 3">
    <name type="scientific">Geomicrobium sediminis</name>
    <dbReference type="NCBI Taxonomy" id="1347788"/>
    <lineage>
        <taxon>Bacteria</taxon>
        <taxon>Bacillati</taxon>
        <taxon>Bacillota</taxon>
        <taxon>Bacilli</taxon>
        <taxon>Bacillales</taxon>
        <taxon>Geomicrobium</taxon>
    </lineage>
</organism>
<dbReference type="CDD" id="cd10948">
    <property type="entry name" value="CE4_BsPdaA_like"/>
    <property type="match status" value="1"/>
</dbReference>
<evidence type="ECO:0000313" key="3">
    <source>
        <dbReference type="Proteomes" id="UP000741863"/>
    </source>
</evidence>
<keyword evidence="2" id="KW-0378">Hydrolase</keyword>
<accession>A0ABS2PIM2</accession>
<dbReference type="Proteomes" id="UP000741863">
    <property type="component" value="Unassembled WGS sequence"/>
</dbReference>
<dbReference type="InterPro" id="IPR014235">
    <property type="entry name" value="Spore_PdaA"/>
</dbReference>
<evidence type="ECO:0000313" key="2">
    <source>
        <dbReference type="EMBL" id="MBM7634806.1"/>
    </source>
</evidence>
<reference evidence="2 3" key="1">
    <citation type="submission" date="2021-01" db="EMBL/GenBank/DDBJ databases">
        <title>Genomic Encyclopedia of Type Strains, Phase IV (KMG-IV): sequencing the most valuable type-strain genomes for metagenomic binning, comparative biology and taxonomic classification.</title>
        <authorList>
            <person name="Goeker M."/>
        </authorList>
    </citation>
    <scope>NUCLEOTIDE SEQUENCE [LARGE SCALE GENOMIC DNA]</scope>
    <source>
        <strain evidence="2 3">DSM 25540</strain>
    </source>
</reference>
<dbReference type="InterPro" id="IPR050248">
    <property type="entry name" value="Polysacc_deacetylase_ArnD"/>
</dbReference>
<dbReference type="PROSITE" id="PS51677">
    <property type="entry name" value="NODB"/>
    <property type="match status" value="1"/>
</dbReference>
<dbReference type="SUPFAM" id="SSF88713">
    <property type="entry name" value="Glycoside hydrolase/deacetylase"/>
    <property type="match status" value="1"/>
</dbReference>
<dbReference type="RefSeq" id="WP_204699569.1">
    <property type="nucleotide sequence ID" value="NZ_JAFBEC010000017.1"/>
</dbReference>
<name>A0ABS2PIM2_9BACL</name>
<proteinExistence type="predicted"/>
<gene>
    <name evidence="2" type="ORF">JOD17_003932</name>
</gene>
<sequence length="281" mass="32249">MKQLMIVVIGICLFSVGTTYEEAFAEESYGWNFKPAKNNETPTTEEQYLEWLDKYDGYFLGNANEKELYVTFDSGYENGTMPDLLDTLKEKQVPAAFFVTGHYLESEPELIKRMANEGHIVANHSWSHPHFPDLSDELIIQELKKVEDHYYALTGNPMHYVRPPRGTFNERTLDVSKKYGYHHIFWSFAYVDWNTDDQKGKAYAYEKIMDRVHPGAILLLHSVSTDNRDALGEVIDQLKAEGYTFKSLDELTGKHSASPIISGQTSEPQFGLQPFVTWINP</sequence>
<dbReference type="GO" id="GO:0016787">
    <property type="term" value="F:hydrolase activity"/>
    <property type="evidence" value="ECO:0007669"/>
    <property type="project" value="UniProtKB-KW"/>
</dbReference>
<protein>
    <submittedName>
        <fullName evidence="2">Peptidoglycan-N-acetylmuramic acid deacetylase</fullName>
        <ecNumber evidence="2">3.5.1.-</ecNumber>
    </submittedName>
</protein>
<dbReference type="PANTHER" id="PTHR10587:SF78">
    <property type="entry name" value="PEPTIDOGLYCAN-N-ACETYLMURAMIC ACID DEACETYLASE PDAA"/>
    <property type="match status" value="1"/>
</dbReference>
<dbReference type="NCBIfam" id="TIGR02884">
    <property type="entry name" value="spore_pdaA"/>
    <property type="match status" value="1"/>
</dbReference>
<keyword evidence="3" id="KW-1185">Reference proteome</keyword>
<dbReference type="InterPro" id="IPR011330">
    <property type="entry name" value="Glyco_hydro/deAcase_b/a-brl"/>
</dbReference>
<comment type="caution">
    <text evidence="2">The sequence shown here is derived from an EMBL/GenBank/DDBJ whole genome shotgun (WGS) entry which is preliminary data.</text>
</comment>
<dbReference type="InterPro" id="IPR002509">
    <property type="entry name" value="NODB_dom"/>
</dbReference>
<dbReference type="PANTHER" id="PTHR10587">
    <property type="entry name" value="GLYCOSYL TRANSFERASE-RELATED"/>
    <property type="match status" value="1"/>
</dbReference>
<dbReference type="EC" id="3.5.1.-" evidence="2"/>
<dbReference type="Pfam" id="PF01522">
    <property type="entry name" value="Polysacc_deac_1"/>
    <property type="match status" value="1"/>
</dbReference>
<feature type="domain" description="NodB homology" evidence="1">
    <location>
        <begin position="66"/>
        <end position="246"/>
    </location>
</feature>
<dbReference type="EMBL" id="JAFBEC010000017">
    <property type="protein sequence ID" value="MBM7634806.1"/>
    <property type="molecule type" value="Genomic_DNA"/>
</dbReference>
<dbReference type="Gene3D" id="3.20.20.370">
    <property type="entry name" value="Glycoside hydrolase/deacetylase"/>
    <property type="match status" value="1"/>
</dbReference>
<evidence type="ECO:0000259" key="1">
    <source>
        <dbReference type="PROSITE" id="PS51677"/>
    </source>
</evidence>